<dbReference type="KEGG" id="llu:AKJ09_07426"/>
<keyword evidence="3" id="KW-1185">Reference proteome</keyword>
<evidence type="ECO:0000313" key="2">
    <source>
        <dbReference type="EMBL" id="AKV00763.1"/>
    </source>
</evidence>
<evidence type="ECO:0000256" key="1">
    <source>
        <dbReference type="SAM" id="MobiDB-lite"/>
    </source>
</evidence>
<name>A0A0K1Q4W0_9BACT</name>
<organism evidence="2 3">
    <name type="scientific">Labilithrix luteola</name>
    <dbReference type="NCBI Taxonomy" id="1391654"/>
    <lineage>
        <taxon>Bacteria</taxon>
        <taxon>Pseudomonadati</taxon>
        <taxon>Myxococcota</taxon>
        <taxon>Polyangia</taxon>
        <taxon>Polyangiales</taxon>
        <taxon>Labilitrichaceae</taxon>
        <taxon>Labilithrix</taxon>
    </lineage>
</organism>
<dbReference type="STRING" id="1391654.AKJ09_07426"/>
<reference evidence="2 3" key="1">
    <citation type="submission" date="2015-08" db="EMBL/GenBank/DDBJ databases">
        <authorList>
            <person name="Babu N.S."/>
            <person name="Beckwith C.J."/>
            <person name="Beseler K.G."/>
            <person name="Brison A."/>
            <person name="Carone J.V."/>
            <person name="Caskin T.P."/>
            <person name="Diamond M."/>
            <person name="Durham M.E."/>
            <person name="Foxe J.M."/>
            <person name="Go M."/>
            <person name="Henderson B.A."/>
            <person name="Jones I.B."/>
            <person name="McGettigan J.A."/>
            <person name="Micheletti S.J."/>
            <person name="Nasrallah M.E."/>
            <person name="Ortiz D."/>
            <person name="Piller C.R."/>
            <person name="Privatt S.R."/>
            <person name="Schneider S.L."/>
            <person name="Sharp S."/>
            <person name="Smith T.C."/>
            <person name="Stanton J.D."/>
            <person name="Ullery H.E."/>
            <person name="Wilson R.J."/>
            <person name="Serrano M.G."/>
            <person name="Buck G."/>
            <person name="Lee V."/>
            <person name="Wang Y."/>
            <person name="Carvalho R."/>
            <person name="Voegtly L."/>
            <person name="Shi R."/>
            <person name="Duckworth R."/>
            <person name="Johnson A."/>
            <person name="Loviza R."/>
            <person name="Walstead R."/>
            <person name="Shah Z."/>
            <person name="Kiflezghi M."/>
            <person name="Wade K."/>
            <person name="Ball S.L."/>
            <person name="Bradley K.W."/>
            <person name="Asai D.J."/>
            <person name="Bowman C.A."/>
            <person name="Russell D.A."/>
            <person name="Pope W.H."/>
            <person name="Jacobs-Sera D."/>
            <person name="Hendrix R.W."/>
            <person name="Hatfull G.F."/>
        </authorList>
    </citation>
    <scope>NUCLEOTIDE SEQUENCE [LARGE SCALE GENOMIC DNA]</scope>
    <source>
        <strain evidence="2 3">DSM 27648</strain>
    </source>
</reference>
<gene>
    <name evidence="2" type="ORF">AKJ09_07426</name>
</gene>
<sequence length="106" mass="11557">MKSTFWSPAFARTGSGHAGDDSPKVRPITPGNVVPGSYSTISSSFEAPPCVPFVPRFTPWATSWFDSPRRSGFGFVEVGKQQTFLRSCDRSRVALDVAQDRGASDR</sequence>
<evidence type="ECO:0000313" key="3">
    <source>
        <dbReference type="Proteomes" id="UP000064967"/>
    </source>
</evidence>
<dbReference type="Proteomes" id="UP000064967">
    <property type="component" value="Chromosome"/>
</dbReference>
<protein>
    <submittedName>
        <fullName evidence="2">Uncharacterized protein</fullName>
    </submittedName>
</protein>
<proteinExistence type="predicted"/>
<accession>A0A0K1Q4W0</accession>
<dbReference type="AlphaFoldDB" id="A0A0K1Q4W0"/>
<dbReference type="EMBL" id="CP012333">
    <property type="protein sequence ID" value="AKV00763.1"/>
    <property type="molecule type" value="Genomic_DNA"/>
</dbReference>
<feature type="region of interest" description="Disordered" evidence="1">
    <location>
        <begin position="1"/>
        <end position="27"/>
    </location>
</feature>